<sequence length="137" mass="15273">MVLPRLKGMTEPHFLDHKAAVEYLLHAPVTAEEESAAAKLNIGPRTARASRWIEDAMNHLRSENKRLAGFNGVINLTASAILREQGLRGKLPTRVGVLRRWEDLDRMPVLIGEILRGVAELSGEPAPETGPETYWEK</sequence>
<dbReference type="EMBL" id="CP039247">
    <property type="protein sequence ID" value="QCB27330.1"/>
    <property type="molecule type" value="Genomic_DNA"/>
</dbReference>
<gene>
    <name evidence="1" type="ORF">CENDO_00095</name>
</gene>
<proteinExistence type="predicted"/>
<accession>A0A4P7QDK1</accession>
<dbReference type="Proteomes" id="UP000296352">
    <property type="component" value="Chromosome"/>
</dbReference>
<keyword evidence="2" id="KW-1185">Reference proteome</keyword>
<evidence type="ECO:0000313" key="2">
    <source>
        <dbReference type="Proteomes" id="UP000296352"/>
    </source>
</evidence>
<protein>
    <submittedName>
        <fullName evidence="1">Uncharacterized protein</fullName>
    </submittedName>
</protein>
<reference evidence="1 2" key="1">
    <citation type="submission" date="2019-04" db="EMBL/GenBank/DDBJ databases">
        <title>Corynebacterium endometrii sp. nov., isolated from the uterus of a cow with endometritis.</title>
        <authorList>
            <person name="Ballas P."/>
            <person name="Ruckert C."/>
            <person name="Wagener K."/>
            <person name="Drillich M."/>
            <person name="Kaempfer P."/>
            <person name="Busse H.-J."/>
            <person name="Ehling-Schulz M."/>
        </authorList>
    </citation>
    <scope>NUCLEOTIDE SEQUENCE [LARGE SCALE GENOMIC DNA]</scope>
    <source>
        <strain evidence="1 2">LMM-1653</strain>
    </source>
</reference>
<name>A0A4P7QDK1_9CORY</name>
<organism evidence="1 2">
    <name type="scientific">Corynebacterium endometrii</name>
    <dbReference type="NCBI Taxonomy" id="2488819"/>
    <lineage>
        <taxon>Bacteria</taxon>
        <taxon>Bacillati</taxon>
        <taxon>Actinomycetota</taxon>
        <taxon>Actinomycetes</taxon>
        <taxon>Mycobacteriales</taxon>
        <taxon>Corynebacteriaceae</taxon>
        <taxon>Corynebacterium</taxon>
    </lineage>
</organism>
<dbReference type="KEGG" id="cee:CENDO_00095"/>
<dbReference type="AlphaFoldDB" id="A0A4P7QDK1"/>
<evidence type="ECO:0000313" key="1">
    <source>
        <dbReference type="EMBL" id="QCB27330.1"/>
    </source>
</evidence>